<sequence length="177" mass="18876">MGMKRFALWAPLAIFALLFAVVASGLFRPAEKVVRSAMVGKPIPDFALPAMVPGKPGLTSASFRQGQPRLLNVFASWCIPCIAEAPQLMRLKAMGIPIDAIAIRDTAPAIAGFLRRNGDPYARIGSDRASQVQLALGSSGVPETFVIDGRGIVVKQIIGDIRPENIAEIAQAVKDAR</sequence>
<dbReference type="PANTHER" id="PTHR42852">
    <property type="entry name" value="THIOL:DISULFIDE INTERCHANGE PROTEIN DSBE"/>
    <property type="match status" value="1"/>
</dbReference>
<evidence type="ECO:0000256" key="3">
    <source>
        <dbReference type="ARBA" id="ARBA00022748"/>
    </source>
</evidence>
<dbReference type="GO" id="GO:0015036">
    <property type="term" value="F:disulfide oxidoreductase activity"/>
    <property type="evidence" value="ECO:0007669"/>
    <property type="project" value="InterPro"/>
</dbReference>
<evidence type="ECO:0000313" key="8">
    <source>
        <dbReference type="Proteomes" id="UP000326857"/>
    </source>
</evidence>
<dbReference type="PANTHER" id="PTHR42852:SF6">
    <property type="entry name" value="THIOL:DISULFIDE INTERCHANGE PROTEIN DSBE"/>
    <property type="match status" value="1"/>
</dbReference>
<protein>
    <submittedName>
        <fullName evidence="7">Alkyl hydroperoxide reductase</fullName>
    </submittedName>
</protein>
<organism evidence="7 8">
    <name type="scientific">Sphingomonas aurantiaca</name>
    <dbReference type="NCBI Taxonomy" id="185949"/>
    <lineage>
        <taxon>Bacteria</taxon>
        <taxon>Pseudomonadati</taxon>
        <taxon>Pseudomonadota</taxon>
        <taxon>Alphaproteobacteria</taxon>
        <taxon>Sphingomonadales</taxon>
        <taxon>Sphingomonadaceae</taxon>
        <taxon>Sphingomonas</taxon>
    </lineage>
</organism>
<reference evidence="7 8" key="1">
    <citation type="submission" date="2019-09" db="EMBL/GenBank/DDBJ databases">
        <authorList>
            <person name="Dittami M. S."/>
        </authorList>
    </citation>
    <scope>NUCLEOTIDE SEQUENCE [LARGE SCALE GENOMIC DNA]</scope>
    <source>
        <strain evidence="7">SPHINGO391</strain>
    </source>
</reference>
<dbReference type="GO" id="GO:0017004">
    <property type="term" value="P:cytochrome complex assembly"/>
    <property type="evidence" value="ECO:0007669"/>
    <property type="project" value="UniProtKB-KW"/>
</dbReference>
<feature type="domain" description="Thioredoxin" evidence="6">
    <location>
        <begin position="37"/>
        <end position="177"/>
    </location>
</feature>
<dbReference type="Proteomes" id="UP000326857">
    <property type="component" value="Unassembled WGS sequence"/>
</dbReference>
<proteinExistence type="inferred from homology"/>
<evidence type="ECO:0000256" key="5">
    <source>
        <dbReference type="ARBA" id="ARBA00023284"/>
    </source>
</evidence>
<comment type="subcellular location">
    <subcellularLocation>
        <location evidence="1">Cell envelope</location>
    </subcellularLocation>
</comment>
<dbReference type="AlphaFoldDB" id="A0A5E8A1X1"/>
<dbReference type="Pfam" id="PF08534">
    <property type="entry name" value="Redoxin"/>
    <property type="match status" value="1"/>
</dbReference>
<name>A0A5E8A1X1_9SPHN</name>
<dbReference type="GO" id="GO:0030288">
    <property type="term" value="C:outer membrane-bounded periplasmic space"/>
    <property type="evidence" value="ECO:0007669"/>
    <property type="project" value="InterPro"/>
</dbReference>
<keyword evidence="3" id="KW-0201">Cytochrome c-type biogenesis</keyword>
<accession>A0A5E8A1X1</accession>
<dbReference type="Gene3D" id="3.40.30.10">
    <property type="entry name" value="Glutaredoxin"/>
    <property type="match status" value="1"/>
</dbReference>
<evidence type="ECO:0000256" key="2">
    <source>
        <dbReference type="ARBA" id="ARBA00007758"/>
    </source>
</evidence>
<dbReference type="PROSITE" id="PS51352">
    <property type="entry name" value="THIOREDOXIN_2"/>
    <property type="match status" value="1"/>
</dbReference>
<dbReference type="CDD" id="cd03010">
    <property type="entry name" value="TlpA_like_DsbE"/>
    <property type="match status" value="1"/>
</dbReference>
<evidence type="ECO:0000313" key="7">
    <source>
        <dbReference type="EMBL" id="VVT25009.1"/>
    </source>
</evidence>
<keyword evidence="4" id="KW-1015">Disulfide bond</keyword>
<evidence type="ECO:0000256" key="4">
    <source>
        <dbReference type="ARBA" id="ARBA00023157"/>
    </source>
</evidence>
<keyword evidence="5" id="KW-0676">Redox-active center</keyword>
<evidence type="ECO:0000256" key="1">
    <source>
        <dbReference type="ARBA" id="ARBA00004196"/>
    </source>
</evidence>
<dbReference type="InterPro" id="IPR013766">
    <property type="entry name" value="Thioredoxin_domain"/>
</dbReference>
<evidence type="ECO:0000259" key="6">
    <source>
        <dbReference type="PROSITE" id="PS51352"/>
    </source>
</evidence>
<dbReference type="InterPro" id="IPR013740">
    <property type="entry name" value="Redoxin"/>
</dbReference>
<dbReference type="InterPro" id="IPR050553">
    <property type="entry name" value="Thioredoxin_ResA/DsbE_sf"/>
</dbReference>
<dbReference type="EMBL" id="CABVLI010000043">
    <property type="protein sequence ID" value="VVT25009.1"/>
    <property type="molecule type" value="Genomic_DNA"/>
</dbReference>
<dbReference type="SUPFAM" id="SSF52833">
    <property type="entry name" value="Thioredoxin-like"/>
    <property type="match status" value="1"/>
</dbReference>
<comment type="similarity">
    <text evidence="2">Belongs to the thioredoxin family. DsbE subfamily.</text>
</comment>
<dbReference type="InterPro" id="IPR036249">
    <property type="entry name" value="Thioredoxin-like_sf"/>
</dbReference>
<gene>
    <name evidence="7" type="ORF">SPHINGO391_480179</name>
</gene>
<dbReference type="InterPro" id="IPR004799">
    <property type="entry name" value="Periplasmic_diS_OxRdtase_DsbE"/>
</dbReference>